<evidence type="ECO:0008006" key="4">
    <source>
        <dbReference type="Google" id="ProtNLM"/>
    </source>
</evidence>
<dbReference type="HOGENOM" id="CLU_133768_0_0_10"/>
<evidence type="ECO:0000313" key="2">
    <source>
        <dbReference type="EMBL" id="AEE49073.1"/>
    </source>
</evidence>
<keyword evidence="1" id="KW-0732">Signal</keyword>
<keyword evidence="3" id="KW-1185">Reference proteome</keyword>
<organism evidence="2 3">
    <name type="scientific">Haliscomenobacter hydrossis (strain ATCC 27775 / DSM 1100 / LMG 10767 / O)</name>
    <dbReference type="NCBI Taxonomy" id="760192"/>
    <lineage>
        <taxon>Bacteria</taxon>
        <taxon>Pseudomonadati</taxon>
        <taxon>Bacteroidota</taxon>
        <taxon>Saprospiria</taxon>
        <taxon>Saprospirales</taxon>
        <taxon>Haliscomenobacteraceae</taxon>
        <taxon>Haliscomenobacter</taxon>
    </lineage>
</organism>
<dbReference type="eggNOG" id="COG3637">
    <property type="taxonomic scope" value="Bacteria"/>
</dbReference>
<accession>F4KSW6</accession>
<protein>
    <recommendedName>
        <fullName evidence="4">Secreted protein</fullName>
    </recommendedName>
</protein>
<feature type="chain" id="PRO_5003310283" description="Secreted protein" evidence="1">
    <location>
        <begin position="23"/>
        <end position="164"/>
    </location>
</feature>
<name>F4KSW6_HALH1</name>
<dbReference type="STRING" id="760192.Halhy_1175"/>
<evidence type="ECO:0000313" key="3">
    <source>
        <dbReference type="Proteomes" id="UP000008461"/>
    </source>
</evidence>
<sequence>MKKLFFLFAFLGAMFFTNAIQAQSYNSAIGLRLGYPVSVTYKKFLTESNALELFAGYRGNTFYNWFSVGAAYQIHKPINGVENLQWYFGGGATALFYSYDDGFDFGDSGSVGIGIFGNLGLDYKFPDTPINLSADWMPTFFVGSGYLTGFGGGYGALSVRYTLN</sequence>
<dbReference type="KEGG" id="hhy:Halhy_1175"/>
<gene>
    <name evidence="2" type="ordered locus">Halhy_1175</name>
</gene>
<dbReference type="RefSeq" id="WP_013763628.1">
    <property type="nucleotide sequence ID" value="NC_015510.1"/>
</dbReference>
<proteinExistence type="predicted"/>
<feature type="signal peptide" evidence="1">
    <location>
        <begin position="1"/>
        <end position="22"/>
    </location>
</feature>
<reference evidence="2 3" key="1">
    <citation type="journal article" date="2011" name="Stand. Genomic Sci.">
        <title>Complete genome sequence of Haliscomenobacter hydrossis type strain (O).</title>
        <authorList>
            <consortium name="US DOE Joint Genome Institute (JGI-PGF)"/>
            <person name="Daligault H."/>
            <person name="Lapidus A."/>
            <person name="Zeytun A."/>
            <person name="Nolan M."/>
            <person name="Lucas S."/>
            <person name="Del Rio T.G."/>
            <person name="Tice H."/>
            <person name="Cheng J.F."/>
            <person name="Tapia R."/>
            <person name="Han C."/>
            <person name="Goodwin L."/>
            <person name="Pitluck S."/>
            <person name="Liolios K."/>
            <person name="Pagani I."/>
            <person name="Ivanova N."/>
            <person name="Huntemann M."/>
            <person name="Mavromatis K."/>
            <person name="Mikhailova N."/>
            <person name="Pati A."/>
            <person name="Chen A."/>
            <person name="Palaniappan K."/>
            <person name="Land M."/>
            <person name="Hauser L."/>
            <person name="Brambilla E.M."/>
            <person name="Rohde M."/>
            <person name="Verbarg S."/>
            <person name="Goker M."/>
            <person name="Bristow J."/>
            <person name="Eisen J.A."/>
            <person name="Markowitz V."/>
            <person name="Hugenholtz P."/>
            <person name="Kyrpides N.C."/>
            <person name="Klenk H.P."/>
            <person name="Woyke T."/>
        </authorList>
    </citation>
    <scope>NUCLEOTIDE SEQUENCE [LARGE SCALE GENOMIC DNA]</scope>
    <source>
        <strain evidence="3">ATCC 27775 / DSM 1100 / LMG 10767 / O</strain>
    </source>
</reference>
<dbReference type="EMBL" id="CP002691">
    <property type="protein sequence ID" value="AEE49073.1"/>
    <property type="molecule type" value="Genomic_DNA"/>
</dbReference>
<dbReference type="OrthoDB" id="978645at2"/>
<dbReference type="AlphaFoldDB" id="F4KSW6"/>
<evidence type="ECO:0000256" key="1">
    <source>
        <dbReference type="SAM" id="SignalP"/>
    </source>
</evidence>
<reference key="2">
    <citation type="submission" date="2011-04" db="EMBL/GenBank/DDBJ databases">
        <title>Complete sequence of chromosome of Haliscomenobacter hydrossis DSM 1100.</title>
        <authorList>
            <consortium name="US DOE Joint Genome Institute (JGI-PGF)"/>
            <person name="Lucas S."/>
            <person name="Han J."/>
            <person name="Lapidus A."/>
            <person name="Bruce D."/>
            <person name="Goodwin L."/>
            <person name="Pitluck S."/>
            <person name="Peters L."/>
            <person name="Kyrpides N."/>
            <person name="Mavromatis K."/>
            <person name="Ivanova N."/>
            <person name="Ovchinnikova G."/>
            <person name="Pagani I."/>
            <person name="Daligault H."/>
            <person name="Detter J.C."/>
            <person name="Han C."/>
            <person name="Land M."/>
            <person name="Hauser L."/>
            <person name="Markowitz V."/>
            <person name="Cheng J.-F."/>
            <person name="Hugenholtz P."/>
            <person name="Woyke T."/>
            <person name="Wu D."/>
            <person name="Verbarg S."/>
            <person name="Frueling A."/>
            <person name="Brambilla E."/>
            <person name="Klenk H.-P."/>
            <person name="Eisen J.A."/>
        </authorList>
    </citation>
    <scope>NUCLEOTIDE SEQUENCE</scope>
    <source>
        <strain>DSM 1100</strain>
    </source>
</reference>
<dbReference type="Proteomes" id="UP000008461">
    <property type="component" value="Chromosome"/>
</dbReference>